<accession>A0A3M0A860</accession>
<keyword evidence="1" id="KW-0812">Transmembrane</keyword>
<proteinExistence type="predicted"/>
<organism evidence="2 3">
    <name type="scientific">Umboniibacter marinipuniceus</name>
    <dbReference type="NCBI Taxonomy" id="569599"/>
    <lineage>
        <taxon>Bacteria</taxon>
        <taxon>Pseudomonadati</taxon>
        <taxon>Pseudomonadota</taxon>
        <taxon>Gammaproteobacteria</taxon>
        <taxon>Cellvibrionales</taxon>
        <taxon>Cellvibrionaceae</taxon>
        <taxon>Umboniibacter</taxon>
    </lineage>
</organism>
<name>A0A3M0A860_9GAMM</name>
<comment type="caution">
    <text evidence="2">The sequence shown here is derived from an EMBL/GenBank/DDBJ whole genome shotgun (WGS) entry which is preliminary data.</text>
</comment>
<feature type="transmembrane region" description="Helical" evidence="1">
    <location>
        <begin position="70"/>
        <end position="94"/>
    </location>
</feature>
<dbReference type="RefSeq" id="WP_170150794.1">
    <property type="nucleotide sequence ID" value="NZ_REFJ01000002.1"/>
</dbReference>
<dbReference type="PANTHER" id="PTHR31168:SF1">
    <property type="entry name" value="DUF599 FAMILY PROTEIN"/>
    <property type="match status" value="1"/>
</dbReference>
<protein>
    <submittedName>
        <fullName evidence="2">Putative membrane protein</fullName>
    </submittedName>
</protein>
<keyword evidence="1" id="KW-0472">Membrane</keyword>
<keyword evidence="1" id="KW-1133">Transmembrane helix</keyword>
<dbReference type="PANTHER" id="PTHR31168">
    <property type="entry name" value="OS02G0292800 PROTEIN"/>
    <property type="match status" value="1"/>
</dbReference>
<reference evidence="2 3" key="1">
    <citation type="submission" date="2018-10" db="EMBL/GenBank/DDBJ databases">
        <title>Genomic Encyclopedia of Type Strains, Phase IV (KMG-IV): sequencing the most valuable type-strain genomes for metagenomic binning, comparative biology and taxonomic classification.</title>
        <authorList>
            <person name="Goeker M."/>
        </authorList>
    </citation>
    <scope>NUCLEOTIDE SEQUENCE [LARGE SCALE GENOMIC DNA]</scope>
    <source>
        <strain evidence="2 3">DSM 25080</strain>
    </source>
</reference>
<dbReference type="InterPro" id="IPR006747">
    <property type="entry name" value="DUF599"/>
</dbReference>
<dbReference type="AlphaFoldDB" id="A0A3M0A860"/>
<evidence type="ECO:0000313" key="3">
    <source>
        <dbReference type="Proteomes" id="UP000267187"/>
    </source>
</evidence>
<dbReference type="Pfam" id="PF04654">
    <property type="entry name" value="DUF599"/>
    <property type="match status" value="1"/>
</dbReference>
<gene>
    <name evidence="2" type="ORF">DFR27_1168</name>
</gene>
<evidence type="ECO:0000313" key="2">
    <source>
        <dbReference type="EMBL" id="RMA81351.1"/>
    </source>
</evidence>
<dbReference type="EMBL" id="REFJ01000002">
    <property type="protein sequence ID" value="RMA81351.1"/>
    <property type="molecule type" value="Genomic_DNA"/>
</dbReference>
<evidence type="ECO:0000256" key="1">
    <source>
        <dbReference type="SAM" id="Phobius"/>
    </source>
</evidence>
<dbReference type="Proteomes" id="UP000267187">
    <property type="component" value="Unassembled WGS sequence"/>
</dbReference>
<feature type="transmembrane region" description="Helical" evidence="1">
    <location>
        <begin position="186"/>
        <end position="214"/>
    </location>
</feature>
<sequence length="245" mass="27950">MNAVMLDVICAVLVLFLWVGYARFAKRRARTSFSVSRALHTQRLYWIKRLLKRDNRVADVGVLRGIEHSVIFFASSTVLVIGAMLTVLFGEGMVQVSMLSIQAFDAYLGVPREFKMVCVLLIFIHAFFQFTWAVRQYSFFSVLVGSAPMPEELPAYSEEEVEAMADDLARLADRAGHAFNFGLRAWYFALAFCGWFISPYAMLGGAIIVVLVLYRREFRSKSLHSMVRSLKRDKLYREGLSDKLD</sequence>
<keyword evidence="3" id="KW-1185">Reference proteome</keyword>
<feature type="transmembrane region" description="Helical" evidence="1">
    <location>
        <begin position="114"/>
        <end position="134"/>
    </location>
</feature>